<dbReference type="GO" id="GO:0015937">
    <property type="term" value="P:coenzyme A biosynthetic process"/>
    <property type="evidence" value="ECO:0007669"/>
    <property type="project" value="UniProtKB-UniRule"/>
</dbReference>
<dbReference type="GO" id="GO:0005524">
    <property type="term" value="F:ATP binding"/>
    <property type="evidence" value="ECO:0007669"/>
    <property type="project" value="UniProtKB-UniRule"/>
</dbReference>
<comment type="catalytic activity">
    <reaction evidence="5">
        <text>3'-dephospho-CoA + ATP = ADP + CoA + H(+)</text>
        <dbReference type="Rhea" id="RHEA:18245"/>
        <dbReference type="ChEBI" id="CHEBI:15378"/>
        <dbReference type="ChEBI" id="CHEBI:30616"/>
        <dbReference type="ChEBI" id="CHEBI:57287"/>
        <dbReference type="ChEBI" id="CHEBI:57328"/>
        <dbReference type="ChEBI" id="CHEBI:456216"/>
        <dbReference type="EC" id="2.7.1.24"/>
    </reaction>
</comment>
<evidence type="ECO:0000256" key="3">
    <source>
        <dbReference type="ARBA" id="ARBA00022840"/>
    </source>
</evidence>
<keyword evidence="4 5" id="KW-0173">Coenzyme A biosynthesis</keyword>
<dbReference type="NCBIfam" id="TIGR00152">
    <property type="entry name" value="dephospho-CoA kinase"/>
    <property type="match status" value="1"/>
</dbReference>
<protein>
    <recommendedName>
        <fullName evidence="5 6">Dephospho-CoA kinase</fullName>
        <ecNumber evidence="5 6">2.7.1.24</ecNumber>
    </recommendedName>
    <alternativeName>
        <fullName evidence="5">Dephosphocoenzyme A kinase</fullName>
    </alternativeName>
</protein>
<evidence type="ECO:0000256" key="6">
    <source>
        <dbReference type="NCBIfam" id="TIGR00152"/>
    </source>
</evidence>
<dbReference type="InterPro" id="IPR027417">
    <property type="entry name" value="P-loop_NTPase"/>
</dbReference>
<keyword evidence="5 7" id="KW-0418">Kinase</keyword>
<gene>
    <name evidence="5 7" type="primary">coaE</name>
    <name evidence="7" type="ORF">POI8812_00528</name>
</gene>
<organism evidence="7 8">
    <name type="scientific">Pontivivens insulae</name>
    <dbReference type="NCBI Taxonomy" id="1639689"/>
    <lineage>
        <taxon>Bacteria</taxon>
        <taxon>Pseudomonadati</taxon>
        <taxon>Pseudomonadota</taxon>
        <taxon>Alphaproteobacteria</taxon>
        <taxon>Rhodobacterales</taxon>
        <taxon>Paracoccaceae</taxon>
        <taxon>Pontivivens</taxon>
    </lineage>
</organism>
<keyword evidence="2 5" id="KW-0547">Nucleotide-binding</keyword>
<evidence type="ECO:0000313" key="7">
    <source>
        <dbReference type="EMBL" id="SPF28230.1"/>
    </source>
</evidence>
<comment type="function">
    <text evidence="5">Catalyzes the phosphorylation of the 3'-hydroxyl group of dephosphocoenzyme A to form coenzyme A.</text>
</comment>
<dbReference type="Proteomes" id="UP000244932">
    <property type="component" value="Unassembled WGS sequence"/>
</dbReference>
<dbReference type="UniPathway" id="UPA00241">
    <property type="reaction ID" value="UER00356"/>
</dbReference>
<reference evidence="7 8" key="1">
    <citation type="submission" date="2018-03" db="EMBL/GenBank/DDBJ databases">
        <authorList>
            <person name="Keele B.F."/>
        </authorList>
    </citation>
    <scope>NUCLEOTIDE SEQUENCE [LARGE SCALE GENOMIC DNA]</scope>
    <source>
        <strain evidence="7 8">CeCT 8812</strain>
    </source>
</reference>
<keyword evidence="5 7" id="KW-0808">Transferase</keyword>
<name>A0A2R8A872_9RHOB</name>
<feature type="binding site" evidence="5">
    <location>
        <begin position="13"/>
        <end position="18"/>
    </location>
    <ligand>
        <name>ATP</name>
        <dbReference type="ChEBI" id="CHEBI:30616"/>
    </ligand>
</feature>
<dbReference type="InterPro" id="IPR001977">
    <property type="entry name" value="Depp_CoAkinase"/>
</dbReference>
<comment type="similarity">
    <text evidence="1 5">Belongs to the CoaE family.</text>
</comment>
<evidence type="ECO:0000256" key="5">
    <source>
        <dbReference type="HAMAP-Rule" id="MF_00376"/>
    </source>
</evidence>
<dbReference type="PANTHER" id="PTHR10695:SF46">
    <property type="entry name" value="BIFUNCTIONAL COENZYME A SYNTHASE-RELATED"/>
    <property type="match status" value="1"/>
</dbReference>
<evidence type="ECO:0000256" key="2">
    <source>
        <dbReference type="ARBA" id="ARBA00022741"/>
    </source>
</evidence>
<evidence type="ECO:0000256" key="1">
    <source>
        <dbReference type="ARBA" id="ARBA00009018"/>
    </source>
</evidence>
<comment type="pathway">
    <text evidence="5">Cofactor biosynthesis; coenzyme A biosynthesis; CoA from (R)-pantothenate: step 5/5.</text>
</comment>
<dbReference type="Gene3D" id="3.40.50.300">
    <property type="entry name" value="P-loop containing nucleotide triphosphate hydrolases"/>
    <property type="match status" value="1"/>
</dbReference>
<proteinExistence type="inferred from homology"/>
<dbReference type="SUPFAM" id="SSF52540">
    <property type="entry name" value="P-loop containing nucleoside triphosphate hydrolases"/>
    <property type="match status" value="1"/>
</dbReference>
<comment type="subcellular location">
    <subcellularLocation>
        <location evidence="5">Cytoplasm</location>
    </subcellularLocation>
</comment>
<dbReference type="Pfam" id="PF01121">
    <property type="entry name" value="CoaE"/>
    <property type="match status" value="1"/>
</dbReference>
<dbReference type="EMBL" id="OMKW01000001">
    <property type="protein sequence ID" value="SPF28230.1"/>
    <property type="molecule type" value="Genomic_DNA"/>
</dbReference>
<dbReference type="OrthoDB" id="9812943at2"/>
<evidence type="ECO:0000256" key="4">
    <source>
        <dbReference type="ARBA" id="ARBA00022993"/>
    </source>
</evidence>
<dbReference type="EC" id="2.7.1.24" evidence="5 6"/>
<dbReference type="GO" id="GO:0004140">
    <property type="term" value="F:dephospho-CoA kinase activity"/>
    <property type="evidence" value="ECO:0007669"/>
    <property type="project" value="UniProtKB-UniRule"/>
</dbReference>
<keyword evidence="5" id="KW-0963">Cytoplasm</keyword>
<keyword evidence="8" id="KW-1185">Reference proteome</keyword>
<dbReference type="RefSeq" id="WP_108780953.1">
    <property type="nucleotide sequence ID" value="NZ_OMKW01000001.1"/>
</dbReference>
<keyword evidence="3 5" id="KW-0067">ATP-binding</keyword>
<accession>A0A2R8A872</accession>
<dbReference type="PROSITE" id="PS51219">
    <property type="entry name" value="DPCK"/>
    <property type="match status" value="1"/>
</dbReference>
<sequence length="203" mass="21508">MTAFTIALTGSIGMGKSTTAALFAEHGIPVWDADAAVHRLYQADGPASAPLAELVPDAVGAYGVNRGILRDAIIANPDLMKSVEAIVHPLVAADRANFLQAATGPIVLFDIPLLFETGQAAAYDLVVVVTAPADIQRERVMDRPGMTAEVFENILSRQTPDADKRDEADEIIDTGEGMDAARARVAEILMQIREKLAAGTEDA</sequence>
<dbReference type="AlphaFoldDB" id="A0A2R8A872"/>
<evidence type="ECO:0000313" key="8">
    <source>
        <dbReference type="Proteomes" id="UP000244932"/>
    </source>
</evidence>
<dbReference type="HAMAP" id="MF_00376">
    <property type="entry name" value="Dephospho_CoA_kinase"/>
    <property type="match status" value="1"/>
</dbReference>
<dbReference type="GO" id="GO:0005737">
    <property type="term" value="C:cytoplasm"/>
    <property type="evidence" value="ECO:0007669"/>
    <property type="project" value="UniProtKB-SubCell"/>
</dbReference>
<dbReference type="CDD" id="cd02022">
    <property type="entry name" value="DPCK"/>
    <property type="match status" value="1"/>
</dbReference>
<dbReference type="PANTHER" id="PTHR10695">
    <property type="entry name" value="DEPHOSPHO-COA KINASE-RELATED"/>
    <property type="match status" value="1"/>
</dbReference>